<evidence type="ECO:0000256" key="1">
    <source>
        <dbReference type="ARBA" id="ARBA00008857"/>
    </source>
</evidence>
<dbReference type="Proteomes" id="UP000283589">
    <property type="component" value="Unassembled WGS sequence"/>
</dbReference>
<dbReference type="PROSITE" id="PS51900">
    <property type="entry name" value="CB"/>
    <property type="match status" value="1"/>
</dbReference>
<evidence type="ECO:0000256" key="3">
    <source>
        <dbReference type="ARBA" id="ARBA00023125"/>
    </source>
</evidence>
<dbReference type="GO" id="GO:0003677">
    <property type="term" value="F:DNA binding"/>
    <property type="evidence" value="ECO:0007669"/>
    <property type="project" value="UniProtKB-UniRule"/>
</dbReference>
<proteinExistence type="inferred from homology"/>
<gene>
    <name evidence="9" type="ORF">DWW18_08170</name>
    <name evidence="11" type="ORF">DWZ68_12525</name>
    <name evidence="10" type="ORF">DXA50_19240</name>
    <name evidence="8" type="ORF">I6J59_08740</name>
</gene>
<dbReference type="SUPFAM" id="SSF56349">
    <property type="entry name" value="DNA breaking-rejoining enzymes"/>
    <property type="match status" value="1"/>
</dbReference>
<keyword evidence="15" id="KW-1185">Reference proteome</keyword>
<evidence type="ECO:0000259" key="7">
    <source>
        <dbReference type="PROSITE" id="PS51900"/>
    </source>
</evidence>
<evidence type="ECO:0000313" key="14">
    <source>
        <dbReference type="Proteomes" id="UP000286063"/>
    </source>
</evidence>
<keyword evidence="2" id="KW-0229">DNA integration</keyword>
<dbReference type="EMBL" id="QRPV01000017">
    <property type="protein sequence ID" value="RHM41777.1"/>
    <property type="molecule type" value="Genomic_DNA"/>
</dbReference>
<evidence type="ECO:0000313" key="11">
    <source>
        <dbReference type="EMBL" id="RHM41777.1"/>
    </source>
</evidence>
<dbReference type="AlphaFoldDB" id="A0A415QFW8"/>
<comment type="similarity">
    <text evidence="1">Belongs to the 'phage' integrase family.</text>
</comment>
<reference evidence="12 13" key="1">
    <citation type="submission" date="2018-08" db="EMBL/GenBank/DDBJ databases">
        <title>A genome reference for cultivated species of the human gut microbiota.</title>
        <authorList>
            <person name="Zou Y."/>
            <person name="Xue W."/>
            <person name="Luo G."/>
        </authorList>
    </citation>
    <scope>NUCLEOTIDE SEQUENCE [LARGE SCALE GENOMIC DNA]</scope>
    <source>
        <strain evidence="9 12">AF14-49</strain>
        <strain evidence="11 13">AF34-33</strain>
        <strain evidence="10 14">OF02-7</strain>
    </source>
</reference>
<dbReference type="InterPro" id="IPR002104">
    <property type="entry name" value="Integrase_catalytic"/>
</dbReference>
<dbReference type="PROSITE" id="PS51898">
    <property type="entry name" value="TYR_RECOMBINASE"/>
    <property type="match status" value="1"/>
</dbReference>
<evidence type="ECO:0000313" key="9">
    <source>
        <dbReference type="EMBL" id="RGV34285.1"/>
    </source>
</evidence>
<dbReference type="Proteomes" id="UP000286038">
    <property type="component" value="Unassembled WGS sequence"/>
</dbReference>
<evidence type="ECO:0000256" key="5">
    <source>
        <dbReference type="PROSITE-ProRule" id="PRU01248"/>
    </source>
</evidence>
<dbReference type="GO" id="GO:0015074">
    <property type="term" value="P:DNA integration"/>
    <property type="evidence" value="ECO:0007669"/>
    <property type="project" value="UniProtKB-KW"/>
</dbReference>
<dbReference type="Gene3D" id="1.10.443.10">
    <property type="entry name" value="Intergrase catalytic core"/>
    <property type="match status" value="1"/>
</dbReference>
<dbReference type="EMBL" id="QSCR01000053">
    <property type="protein sequence ID" value="RGY11542.1"/>
    <property type="molecule type" value="Genomic_DNA"/>
</dbReference>
<keyword evidence="3 5" id="KW-0238">DNA-binding</keyword>
<evidence type="ECO:0000313" key="13">
    <source>
        <dbReference type="Proteomes" id="UP000286038"/>
    </source>
</evidence>
<dbReference type="EMBL" id="CP069450">
    <property type="protein sequence ID" value="QRO51660.1"/>
    <property type="molecule type" value="Genomic_DNA"/>
</dbReference>
<dbReference type="EMBL" id="QRZA01000008">
    <property type="protein sequence ID" value="RGV34285.1"/>
    <property type="molecule type" value="Genomic_DNA"/>
</dbReference>
<evidence type="ECO:0000259" key="6">
    <source>
        <dbReference type="PROSITE" id="PS51898"/>
    </source>
</evidence>
<feature type="domain" description="Core-binding (CB)" evidence="7">
    <location>
        <begin position="89"/>
        <end position="181"/>
    </location>
</feature>
<dbReference type="PANTHER" id="PTHR30629:SF2">
    <property type="entry name" value="PROPHAGE INTEGRASE INTS-RELATED"/>
    <property type="match status" value="1"/>
</dbReference>
<accession>A0A415QFW8</accession>
<dbReference type="PANTHER" id="PTHR30629">
    <property type="entry name" value="PROPHAGE INTEGRASE"/>
    <property type="match status" value="1"/>
</dbReference>
<evidence type="ECO:0000313" key="12">
    <source>
        <dbReference type="Proteomes" id="UP000283589"/>
    </source>
</evidence>
<dbReference type="STRING" id="1121130.GCA_000519105_02200"/>
<dbReference type="RefSeq" id="WP_027200948.1">
    <property type="nucleotide sequence ID" value="NZ_CP102269.1"/>
</dbReference>
<dbReference type="Pfam" id="PF00589">
    <property type="entry name" value="Phage_integrase"/>
    <property type="match status" value="1"/>
</dbReference>
<dbReference type="Proteomes" id="UP000654720">
    <property type="component" value="Chromosome"/>
</dbReference>
<dbReference type="InterPro" id="IPR050808">
    <property type="entry name" value="Phage_Integrase"/>
</dbReference>
<dbReference type="InterPro" id="IPR013762">
    <property type="entry name" value="Integrase-like_cat_sf"/>
</dbReference>
<evidence type="ECO:0000313" key="10">
    <source>
        <dbReference type="EMBL" id="RGY11542.1"/>
    </source>
</evidence>
<dbReference type="InterPro" id="IPR010998">
    <property type="entry name" value="Integrase_recombinase_N"/>
</dbReference>
<dbReference type="OrthoDB" id="1004050at2"/>
<evidence type="ECO:0000313" key="15">
    <source>
        <dbReference type="Proteomes" id="UP000654720"/>
    </source>
</evidence>
<dbReference type="InterPro" id="IPR011010">
    <property type="entry name" value="DNA_brk_join_enz"/>
</dbReference>
<dbReference type="GeneID" id="86890692"/>
<dbReference type="CDD" id="cd00397">
    <property type="entry name" value="DNA_BRE_C"/>
    <property type="match status" value="1"/>
</dbReference>
<dbReference type="Proteomes" id="UP000286063">
    <property type="component" value="Unassembled WGS sequence"/>
</dbReference>
<feature type="domain" description="Tyr recombinase" evidence="6">
    <location>
        <begin position="204"/>
        <end position="389"/>
    </location>
</feature>
<name>A0A415QFW8_9BACT</name>
<sequence length="392" mass="46809">MTNHEKTRIDEIVSYTPPQLYTGKEWYIGFMAFDPALGKLHRKRIKINHVHGGVCAKRKYAQDLLKRLNEQLSQGWNPWIEAEYGKSYNKFEEVCEHYKRYITKLYKDDVFREETFVAYSSFLRNLRQYNEQRDIPITYIYQLNSAYVVAFLDHIYIDRENTAQTRDNYLSWLRQFSTFLLQQQYVNVKPTEGIPVLGKKAHKKKRTIIEKNDLIRLSDYLKTQNKYYLLACYILYYCFIRPKEMAKIKLEHISIKNRTIFVPADIAKNREAGVVTLPKKVLLLMVDLNIFNNPSDSYLFSTDFMPGFEYVNEKKFRDYWIREIRKKLHFPDSYKFYSLKDSGITSLLRDRNIDKLSVRDQARHSNILITDIYTPHDIQEANALIETHEDVF</sequence>
<evidence type="ECO:0000313" key="8">
    <source>
        <dbReference type="EMBL" id="QRO51660.1"/>
    </source>
</evidence>
<dbReference type="InterPro" id="IPR044068">
    <property type="entry name" value="CB"/>
</dbReference>
<keyword evidence="4" id="KW-0233">DNA recombination</keyword>
<reference evidence="8 15" key="2">
    <citation type="submission" date="2021-02" db="EMBL/GenBank/DDBJ databases">
        <title>FDA dAtabase for Regulatory Grade micrObial Sequences (FDA-ARGOS): Supporting development and validation of Infectious Disease Dx tests.</title>
        <authorList>
            <person name="Carlson P."/>
            <person name="Fischbach M."/>
            <person name="Hastie J."/>
            <person name="Bilen M."/>
            <person name="Cheng A."/>
            <person name="Tallon L."/>
            <person name="Sadzewicz L."/>
            <person name="Zhao X."/>
            <person name="Boylan J."/>
            <person name="Ott S."/>
            <person name="Bowen H."/>
            <person name="Vavikolanu K."/>
            <person name="Mehta A."/>
            <person name="Aluvathingal J."/>
            <person name="Nadendla S."/>
            <person name="Yan Y."/>
            <person name="Sichtig H."/>
        </authorList>
    </citation>
    <scope>NUCLEOTIDE SEQUENCE [LARGE SCALE GENOMIC DNA]</scope>
    <source>
        <strain evidence="8 15">FDAARGOS_1229</strain>
    </source>
</reference>
<evidence type="ECO:0000256" key="4">
    <source>
        <dbReference type="ARBA" id="ARBA00023172"/>
    </source>
</evidence>
<dbReference type="GO" id="GO:0006310">
    <property type="term" value="P:DNA recombination"/>
    <property type="evidence" value="ECO:0007669"/>
    <property type="project" value="UniProtKB-KW"/>
</dbReference>
<protein>
    <submittedName>
        <fullName evidence="11">Site-specific integrase</fullName>
    </submittedName>
</protein>
<dbReference type="Gene3D" id="1.10.150.130">
    <property type="match status" value="1"/>
</dbReference>
<evidence type="ECO:0000256" key="2">
    <source>
        <dbReference type="ARBA" id="ARBA00022908"/>
    </source>
</evidence>
<organism evidence="11 13">
    <name type="scientific">Butyricimonas virosa</name>
    <dbReference type="NCBI Taxonomy" id="544645"/>
    <lineage>
        <taxon>Bacteria</taxon>
        <taxon>Pseudomonadati</taxon>
        <taxon>Bacteroidota</taxon>
        <taxon>Bacteroidia</taxon>
        <taxon>Bacteroidales</taxon>
        <taxon>Odoribacteraceae</taxon>
        <taxon>Butyricimonas</taxon>
    </lineage>
</organism>